<dbReference type="Proteomes" id="UP000887561">
    <property type="component" value="Unplaced"/>
</dbReference>
<evidence type="ECO:0000256" key="1">
    <source>
        <dbReference type="SAM" id="MobiDB-lite"/>
    </source>
</evidence>
<keyword evidence="2" id="KW-1185">Reference proteome</keyword>
<organism evidence="2 3">
    <name type="scientific">Meloidogyne javanica</name>
    <name type="common">Root-knot nematode worm</name>
    <dbReference type="NCBI Taxonomy" id="6303"/>
    <lineage>
        <taxon>Eukaryota</taxon>
        <taxon>Metazoa</taxon>
        <taxon>Ecdysozoa</taxon>
        <taxon>Nematoda</taxon>
        <taxon>Chromadorea</taxon>
        <taxon>Rhabditida</taxon>
        <taxon>Tylenchina</taxon>
        <taxon>Tylenchomorpha</taxon>
        <taxon>Tylenchoidea</taxon>
        <taxon>Meloidogynidae</taxon>
        <taxon>Meloidogyninae</taxon>
        <taxon>Meloidogyne</taxon>
        <taxon>Meloidogyne incognita group</taxon>
    </lineage>
</organism>
<feature type="region of interest" description="Disordered" evidence="1">
    <location>
        <begin position="315"/>
        <end position="443"/>
    </location>
</feature>
<dbReference type="Gene3D" id="1.10.490.10">
    <property type="entry name" value="Globins"/>
    <property type="match status" value="1"/>
</dbReference>
<feature type="region of interest" description="Disordered" evidence="1">
    <location>
        <begin position="1"/>
        <end position="32"/>
    </location>
</feature>
<evidence type="ECO:0000313" key="2">
    <source>
        <dbReference type="Proteomes" id="UP000887561"/>
    </source>
</evidence>
<dbReference type="InterPro" id="IPR012292">
    <property type="entry name" value="Globin/Proto"/>
</dbReference>
<feature type="region of interest" description="Disordered" evidence="1">
    <location>
        <begin position="89"/>
        <end position="111"/>
    </location>
</feature>
<protein>
    <submittedName>
        <fullName evidence="3">Uncharacterized protein</fullName>
    </submittedName>
</protein>
<accession>A0A915LVJ3</accession>
<feature type="compositionally biased region" description="Low complexity" evidence="1">
    <location>
        <begin position="330"/>
        <end position="343"/>
    </location>
</feature>
<proteinExistence type="predicted"/>
<dbReference type="WBParaSite" id="scaffold1759_cov164.g3573">
    <property type="protein sequence ID" value="scaffold1759_cov164.g3573"/>
    <property type="gene ID" value="scaffold1759_cov164.g3573"/>
</dbReference>
<name>A0A915LVJ3_MELJA</name>
<sequence length="443" mass="48232">MGSEVSRVQSNGENTKKLSSSGGNVATKKMSRRMSMGTTPIKMSEQQTTPSIRVGGSTGMLTVHDNECEMQCLQQQVSQSSRLSLSIDPVVPRSRSGSSSSQSPTKPSKNKCSLSLKNIQLIQSKRTTNLINLNLRDQSSLKGCFNNPHENIGFRILKRSAERRKDFGRFYSAVSLEQREQIADTIKILLKNSVNCLDSPDEKLQSMAIEFGQRFVCFRVQGFKADYFASLADSTITECVLLDAAVHPAAVTLNAFSQFITMLFSSVRDGFYMEMRRLRRVSNSFSTVSNGAGTCKKLSVEDAIKSAANSSLVAMGAGVRRSSTTKDGDGSYSRRGSGGSVYSANATSSRSVSPADEGASKKRRSGSSPFDGSSQEEDDHLTNKNIANGNRRSHSRSPSRKISVATNSSGKEPYRTKKESSTLIPMENGSEEQQPRMTTAVAH</sequence>
<dbReference type="GO" id="GO:0020037">
    <property type="term" value="F:heme binding"/>
    <property type="evidence" value="ECO:0007669"/>
    <property type="project" value="InterPro"/>
</dbReference>
<reference evidence="3" key="1">
    <citation type="submission" date="2022-11" db="UniProtKB">
        <authorList>
            <consortium name="WormBaseParasite"/>
        </authorList>
    </citation>
    <scope>IDENTIFICATION</scope>
</reference>
<dbReference type="GO" id="GO:0019825">
    <property type="term" value="F:oxygen binding"/>
    <property type="evidence" value="ECO:0007669"/>
    <property type="project" value="InterPro"/>
</dbReference>
<feature type="compositionally biased region" description="Low complexity" evidence="1">
    <location>
        <begin position="89"/>
        <end position="107"/>
    </location>
</feature>
<feature type="compositionally biased region" description="Polar residues" evidence="1">
    <location>
        <begin position="1"/>
        <end position="24"/>
    </location>
</feature>
<evidence type="ECO:0000313" key="3">
    <source>
        <dbReference type="WBParaSite" id="scaffold1759_cov164.g3573"/>
    </source>
</evidence>
<dbReference type="AlphaFoldDB" id="A0A915LVJ3"/>